<dbReference type="PANTHER" id="PTHR14136">
    <property type="entry name" value="BTB_POZ DOMAIN-CONTAINING PROTEIN KCTD9"/>
    <property type="match status" value="1"/>
</dbReference>
<dbReference type="InterPro" id="IPR001646">
    <property type="entry name" value="5peptide_repeat"/>
</dbReference>
<gene>
    <name evidence="1" type="ORF">UFOVP1279_60</name>
</gene>
<accession>A0A6J5RCB1</accession>
<sequence>MTDQRLTSVVKRQDGAVATSADGQQWFLKSGAYLVGADLRAADLTGIDLTGVDLSFANLAGVTAEGVDLKGANLNSTNLNGSNFRKADLTGVTFEGATAACADFEDAVLNDQSIINRQNLYFPPAFDAKGERVYLDENGERRPKLVEET</sequence>
<dbReference type="Pfam" id="PF00805">
    <property type="entry name" value="Pentapeptide"/>
    <property type="match status" value="1"/>
</dbReference>
<dbReference type="EMBL" id="LR797224">
    <property type="protein sequence ID" value="CAB4195140.1"/>
    <property type="molecule type" value="Genomic_DNA"/>
</dbReference>
<dbReference type="SUPFAM" id="SSF141571">
    <property type="entry name" value="Pentapeptide repeat-like"/>
    <property type="match status" value="1"/>
</dbReference>
<protein>
    <submittedName>
        <fullName evidence="1">Pentapeptide repeat</fullName>
    </submittedName>
</protein>
<evidence type="ECO:0000313" key="1">
    <source>
        <dbReference type="EMBL" id="CAB4195140.1"/>
    </source>
</evidence>
<dbReference type="InterPro" id="IPR051082">
    <property type="entry name" value="Pentapeptide-BTB/POZ_domain"/>
</dbReference>
<name>A0A6J5RCB1_9CAUD</name>
<dbReference type="PANTHER" id="PTHR14136:SF17">
    <property type="entry name" value="BTB_POZ DOMAIN-CONTAINING PROTEIN KCTD9"/>
    <property type="match status" value="1"/>
</dbReference>
<reference evidence="1" key="1">
    <citation type="submission" date="2020-05" db="EMBL/GenBank/DDBJ databases">
        <authorList>
            <person name="Chiriac C."/>
            <person name="Salcher M."/>
            <person name="Ghai R."/>
            <person name="Kavagutti S V."/>
        </authorList>
    </citation>
    <scope>NUCLEOTIDE SEQUENCE</scope>
</reference>
<organism evidence="1">
    <name type="scientific">uncultured Caudovirales phage</name>
    <dbReference type="NCBI Taxonomy" id="2100421"/>
    <lineage>
        <taxon>Viruses</taxon>
        <taxon>Duplodnaviria</taxon>
        <taxon>Heunggongvirae</taxon>
        <taxon>Uroviricota</taxon>
        <taxon>Caudoviricetes</taxon>
        <taxon>Peduoviridae</taxon>
        <taxon>Maltschvirus</taxon>
        <taxon>Maltschvirus maltsch</taxon>
    </lineage>
</organism>
<proteinExistence type="predicted"/>
<dbReference type="Gene3D" id="2.160.20.80">
    <property type="entry name" value="E3 ubiquitin-protein ligase SopA"/>
    <property type="match status" value="1"/>
</dbReference>